<evidence type="ECO:0000256" key="2">
    <source>
        <dbReference type="ARBA" id="ARBA00022801"/>
    </source>
</evidence>
<dbReference type="AlphaFoldDB" id="A0A1I0SIQ8"/>
<gene>
    <name evidence="4" type="ORF">SAMN04488511_101434</name>
</gene>
<sequence>MIFRFLFRYLALLIFSVLFLFITKASAVIIPYGKSGKIVYNLKTGTFNVSESAKQLLLKGFSQAEYQKKLFSSKDYKNITYSKKVIHDRFGNGLKHIFLLKQPGLPAMQQVFYTYNGKNYFIINLVLVGTDLSINRIVPLNGNLINQEYADVPTSLFVPFDNDTFISYHTVPLTVNVNNPSAEVTALYHNQSRKGFVIGSIEHRDWKTGIITAMDVDKKISLQTICGFTDESITRDKMTHGYLKGNSVSSAKVFFGAFDDWRLGMETYAKLNRISEPPIVFKWNNATPVGWNSWGVMQERITLEKARQVVNFFADSLKSFRSGGVAYIDLDSYWDKLLKGGLTGDYAQLKAFADYAKSKGLKPGIYWAPFVDWGFAGGGNRKAEGTDYTFGEMWTKVGAGYHDLDGARALDPTHPGTQQRMASVIKKFKECGFEMIKIDFLGHAAIESAHFFDPKVTTGMQAYKTGMEFLLKQLDGKMMVYAAISPSLASGRYVHVRRIACDAFKSIKDTEYTLNSVSNGWWQTYLYDYIDADHVVFSDQSDGENAARFLSAIVTGTCITGDDFSIYGKWAGTAKRLLNNTEILKVLQDGKAFVPVEGNRGKSASQLFVKQAGNIKYLAIFNYSDATKAFHIDFTGIGLKPTDTYIAENLITRKVESLHHNQTINLGGKDALIFKLPSNPNN</sequence>
<dbReference type="InterPro" id="IPR013785">
    <property type="entry name" value="Aldolase_TIM"/>
</dbReference>
<dbReference type="InterPro" id="IPR002241">
    <property type="entry name" value="Glyco_hydro_27"/>
</dbReference>
<dbReference type="RefSeq" id="WP_090979755.1">
    <property type="nucleotide sequence ID" value="NZ_FOJM01000001.1"/>
</dbReference>
<dbReference type="SUPFAM" id="SSF51445">
    <property type="entry name" value="(Trans)glycosidases"/>
    <property type="match status" value="1"/>
</dbReference>
<protein>
    <submittedName>
        <fullName evidence="4">Alpha-galactosidase</fullName>
    </submittedName>
</protein>
<keyword evidence="3" id="KW-0326">Glycosidase</keyword>
<accession>A0A1I0SIQ8</accession>
<organism evidence="4 5">
    <name type="scientific">Pedobacter suwonensis</name>
    <dbReference type="NCBI Taxonomy" id="332999"/>
    <lineage>
        <taxon>Bacteria</taxon>
        <taxon>Pseudomonadati</taxon>
        <taxon>Bacteroidota</taxon>
        <taxon>Sphingobacteriia</taxon>
        <taxon>Sphingobacteriales</taxon>
        <taxon>Sphingobacteriaceae</taxon>
        <taxon>Pedobacter</taxon>
    </lineage>
</organism>
<name>A0A1I0SIQ8_9SPHI</name>
<dbReference type="OrthoDB" id="1031955at2"/>
<dbReference type="Gene3D" id="3.20.20.70">
    <property type="entry name" value="Aldolase class I"/>
    <property type="match status" value="1"/>
</dbReference>
<dbReference type="PANTHER" id="PTHR11452">
    <property type="entry name" value="ALPHA-GALACTOSIDASE/ALPHA-N-ACETYLGALACTOSAMINIDASE"/>
    <property type="match status" value="1"/>
</dbReference>
<proteinExistence type="inferred from homology"/>
<dbReference type="GO" id="GO:0004553">
    <property type="term" value="F:hydrolase activity, hydrolyzing O-glycosyl compounds"/>
    <property type="evidence" value="ECO:0007669"/>
    <property type="project" value="InterPro"/>
</dbReference>
<dbReference type="STRING" id="332999.SAMN04488511_101434"/>
<comment type="similarity">
    <text evidence="1">Belongs to the glycosyl hydrolase 27 family.</text>
</comment>
<evidence type="ECO:0000256" key="1">
    <source>
        <dbReference type="ARBA" id="ARBA00009743"/>
    </source>
</evidence>
<evidence type="ECO:0000313" key="4">
    <source>
        <dbReference type="EMBL" id="SFA39411.1"/>
    </source>
</evidence>
<keyword evidence="5" id="KW-1185">Reference proteome</keyword>
<dbReference type="Proteomes" id="UP000198836">
    <property type="component" value="Unassembled WGS sequence"/>
</dbReference>
<keyword evidence="2" id="KW-0378">Hydrolase</keyword>
<evidence type="ECO:0000313" key="5">
    <source>
        <dbReference type="Proteomes" id="UP000198836"/>
    </source>
</evidence>
<evidence type="ECO:0000256" key="3">
    <source>
        <dbReference type="ARBA" id="ARBA00023295"/>
    </source>
</evidence>
<dbReference type="GO" id="GO:0005975">
    <property type="term" value="P:carbohydrate metabolic process"/>
    <property type="evidence" value="ECO:0007669"/>
    <property type="project" value="InterPro"/>
</dbReference>
<dbReference type="EMBL" id="FOJM01000001">
    <property type="protein sequence ID" value="SFA39411.1"/>
    <property type="molecule type" value="Genomic_DNA"/>
</dbReference>
<dbReference type="InterPro" id="IPR017853">
    <property type="entry name" value="GH"/>
</dbReference>
<dbReference type="PANTHER" id="PTHR11452:SF75">
    <property type="entry name" value="ALPHA-GALACTOSIDASE MEL1"/>
    <property type="match status" value="1"/>
</dbReference>
<reference evidence="5" key="1">
    <citation type="submission" date="2016-10" db="EMBL/GenBank/DDBJ databases">
        <authorList>
            <person name="Varghese N."/>
            <person name="Submissions S."/>
        </authorList>
    </citation>
    <scope>NUCLEOTIDE SEQUENCE [LARGE SCALE GENOMIC DNA]</scope>
    <source>
        <strain evidence="5">DSM 18130</strain>
    </source>
</reference>